<evidence type="ECO:0000256" key="6">
    <source>
        <dbReference type="ARBA" id="ARBA00023136"/>
    </source>
</evidence>
<evidence type="ECO:0000256" key="3">
    <source>
        <dbReference type="ARBA" id="ARBA00022475"/>
    </source>
</evidence>
<proteinExistence type="inferred from homology"/>
<keyword evidence="10" id="KW-1185">Reference proteome</keyword>
<gene>
    <name evidence="9" type="ORF">OCV51_05315</name>
</gene>
<dbReference type="InterPro" id="IPR050638">
    <property type="entry name" value="AA-Vitamin_Transporters"/>
</dbReference>
<name>A0ABT2TA17_9FIRM</name>
<dbReference type="EMBL" id="JAOQJX010000005">
    <property type="protein sequence ID" value="MCU6747076.1"/>
    <property type="molecule type" value="Genomic_DNA"/>
</dbReference>
<accession>A0ABT2TA17</accession>
<organism evidence="9 10">
    <name type="scientific">Faecalicatena acetigenes</name>
    <dbReference type="NCBI Taxonomy" id="2981790"/>
    <lineage>
        <taxon>Bacteria</taxon>
        <taxon>Bacillati</taxon>
        <taxon>Bacillota</taxon>
        <taxon>Clostridia</taxon>
        <taxon>Lachnospirales</taxon>
        <taxon>Lachnospiraceae</taxon>
        <taxon>Faecalicatena</taxon>
    </lineage>
</organism>
<feature type="transmembrane region" description="Helical" evidence="7">
    <location>
        <begin position="147"/>
        <end position="167"/>
    </location>
</feature>
<dbReference type="PANTHER" id="PTHR32322">
    <property type="entry name" value="INNER MEMBRANE TRANSPORTER"/>
    <property type="match status" value="1"/>
</dbReference>
<keyword evidence="6 7" id="KW-0472">Membrane</keyword>
<evidence type="ECO:0000256" key="4">
    <source>
        <dbReference type="ARBA" id="ARBA00022692"/>
    </source>
</evidence>
<feature type="transmembrane region" description="Helical" evidence="7">
    <location>
        <begin position="242"/>
        <end position="261"/>
    </location>
</feature>
<keyword evidence="4 7" id="KW-0812">Transmembrane</keyword>
<evidence type="ECO:0000256" key="1">
    <source>
        <dbReference type="ARBA" id="ARBA00004651"/>
    </source>
</evidence>
<sequence>MKGKIGYVYLCITFFCWGSIYIVAKYALAEMGPITVSLCRYLVSVICLAVILKVKGSRKPVKKEHWKYIFVVGAVGYFVSIACQLAGTNLLNSSLASLINAMNPITISILAAILLKEKIRKKNIVSILISLVGVYIILGIGDGSISTLGVILSVLSVVFWSGASIAIRKISSEYDPVQTALYGMCIALVLNIPAAAAENVFVVQSTVTKEAAFACIYLGIFGTAVAHTCWNKGLQLLDASTCSMFYPMQPLASAVLGVLILHEVLTWNFIAGGLVICVGILITVMPERRKKNADSGRFKKSIK</sequence>
<feature type="transmembrane region" description="Helical" evidence="7">
    <location>
        <begin position="93"/>
        <end position="115"/>
    </location>
</feature>
<evidence type="ECO:0000256" key="5">
    <source>
        <dbReference type="ARBA" id="ARBA00022989"/>
    </source>
</evidence>
<feature type="transmembrane region" description="Helical" evidence="7">
    <location>
        <begin position="211"/>
        <end position="230"/>
    </location>
</feature>
<dbReference type="InterPro" id="IPR000620">
    <property type="entry name" value="EamA_dom"/>
</dbReference>
<feature type="transmembrane region" description="Helical" evidence="7">
    <location>
        <begin position="34"/>
        <end position="54"/>
    </location>
</feature>
<evidence type="ECO:0000313" key="9">
    <source>
        <dbReference type="EMBL" id="MCU6747076.1"/>
    </source>
</evidence>
<comment type="similarity">
    <text evidence="2">Belongs to the EamA transporter family.</text>
</comment>
<feature type="transmembrane region" description="Helical" evidence="7">
    <location>
        <begin position="66"/>
        <end position="87"/>
    </location>
</feature>
<protein>
    <submittedName>
        <fullName evidence="9">DMT family transporter</fullName>
    </submittedName>
</protein>
<feature type="domain" description="EamA" evidence="8">
    <location>
        <begin position="5"/>
        <end position="138"/>
    </location>
</feature>
<dbReference type="Pfam" id="PF00892">
    <property type="entry name" value="EamA"/>
    <property type="match status" value="2"/>
</dbReference>
<dbReference type="PANTHER" id="PTHR32322:SF18">
    <property type="entry name" value="S-ADENOSYLMETHIONINE_S-ADENOSYLHOMOCYSTEINE TRANSPORTER"/>
    <property type="match status" value="1"/>
</dbReference>
<dbReference type="Gene3D" id="1.10.3730.20">
    <property type="match status" value="1"/>
</dbReference>
<dbReference type="Proteomes" id="UP001652394">
    <property type="component" value="Unassembled WGS sequence"/>
</dbReference>
<comment type="caution">
    <text evidence="9">The sequence shown here is derived from an EMBL/GenBank/DDBJ whole genome shotgun (WGS) entry which is preliminary data.</text>
</comment>
<keyword evidence="5 7" id="KW-1133">Transmembrane helix</keyword>
<comment type="subcellular location">
    <subcellularLocation>
        <location evidence="1">Cell membrane</location>
        <topology evidence="1">Multi-pass membrane protein</topology>
    </subcellularLocation>
</comment>
<feature type="transmembrane region" description="Helical" evidence="7">
    <location>
        <begin position="267"/>
        <end position="285"/>
    </location>
</feature>
<evidence type="ECO:0000313" key="10">
    <source>
        <dbReference type="Proteomes" id="UP001652394"/>
    </source>
</evidence>
<evidence type="ECO:0000256" key="2">
    <source>
        <dbReference type="ARBA" id="ARBA00007362"/>
    </source>
</evidence>
<evidence type="ECO:0000259" key="8">
    <source>
        <dbReference type="Pfam" id="PF00892"/>
    </source>
</evidence>
<dbReference type="InterPro" id="IPR037185">
    <property type="entry name" value="EmrE-like"/>
</dbReference>
<feature type="transmembrane region" description="Helical" evidence="7">
    <location>
        <begin position="124"/>
        <end position="141"/>
    </location>
</feature>
<reference evidence="9 10" key="1">
    <citation type="journal article" date="2021" name="ISME Commun">
        <title>Automated analysis of genomic sequences facilitates high-throughput and comprehensive description of bacteria.</title>
        <authorList>
            <person name="Hitch T.C.A."/>
        </authorList>
    </citation>
    <scope>NUCLEOTIDE SEQUENCE [LARGE SCALE GENOMIC DNA]</scope>
    <source>
        <strain evidence="9 10">H2_18</strain>
    </source>
</reference>
<feature type="domain" description="EamA" evidence="8">
    <location>
        <begin position="148"/>
        <end position="284"/>
    </location>
</feature>
<dbReference type="RefSeq" id="WP_059066882.1">
    <property type="nucleotide sequence ID" value="NZ_JAOQJX010000005.1"/>
</dbReference>
<feature type="transmembrane region" description="Helical" evidence="7">
    <location>
        <begin position="179"/>
        <end position="196"/>
    </location>
</feature>
<dbReference type="SUPFAM" id="SSF103481">
    <property type="entry name" value="Multidrug resistance efflux transporter EmrE"/>
    <property type="match status" value="2"/>
</dbReference>
<keyword evidence="3" id="KW-1003">Cell membrane</keyword>
<evidence type="ECO:0000256" key="7">
    <source>
        <dbReference type="SAM" id="Phobius"/>
    </source>
</evidence>
<feature type="transmembrane region" description="Helical" evidence="7">
    <location>
        <begin position="7"/>
        <end position="28"/>
    </location>
</feature>